<name>A0A2P6QN19_ROSCH</name>
<comment type="caution">
    <text evidence="2">The sequence shown here is derived from an EMBL/GenBank/DDBJ whole genome shotgun (WGS) entry which is preliminary data.</text>
</comment>
<evidence type="ECO:0000313" key="3">
    <source>
        <dbReference type="Proteomes" id="UP000238479"/>
    </source>
</evidence>
<keyword evidence="1" id="KW-0732">Signal</keyword>
<proteinExistence type="predicted"/>
<evidence type="ECO:0000256" key="1">
    <source>
        <dbReference type="SAM" id="SignalP"/>
    </source>
</evidence>
<evidence type="ECO:0008006" key="4">
    <source>
        <dbReference type="Google" id="ProtNLM"/>
    </source>
</evidence>
<feature type="signal peptide" evidence="1">
    <location>
        <begin position="1"/>
        <end position="20"/>
    </location>
</feature>
<organism evidence="2 3">
    <name type="scientific">Rosa chinensis</name>
    <name type="common">China rose</name>
    <dbReference type="NCBI Taxonomy" id="74649"/>
    <lineage>
        <taxon>Eukaryota</taxon>
        <taxon>Viridiplantae</taxon>
        <taxon>Streptophyta</taxon>
        <taxon>Embryophyta</taxon>
        <taxon>Tracheophyta</taxon>
        <taxon>Spermatophyta</taxon>
        <taxon>Magnoliopsida</taxon>
        <taxon>eudicotyledons</taxon>
        <taxon>Gunneridae</taxon>
        <taxon>Pentapetalae</taxon>
        <taxon>rosids</taxon>
        <taxon>fabids</taxon>
        <taxon>Rosales</taxon>
        <taxon>Rosaceae</taxon>
        <taxon>Rosoideae</taxon>
        <taxon>Rosoideae incertae sedis</taxon>
        <taxon>Rosa</taxon>
    </lineage>
</organism>
<sequence length="78" mass="9096">MPSCMLQLQMVLSIYLTTEALVFYVQNDGQLLQHFYSFTLAFPASQWEVPIILDVVKQCKPNNFREMKLSHFIILSLL</sequence>
<evidence type="ECO:0000313" key="2">
    <source>
        <dbReference type="EMBL" id="PRQ35558.1"/>
    </source>
</evidence>
<keyword evidence="3" id="KW-1185">Reference proteome</keyword>
<reference evidence="2 3" key="1">
    <citation type="journal article" date="2018" name="Nat. Genet.">
        <title>The Rosa genome provides new insights in the design of modern roses.</title>
        <authorList>
            <person name="Bendahmane M."/>
        </authorList>
    </citation>
    <scope>NUCLEOTIDE SEQUENCE [LARGE SCALE GENOMIC DNA]</scope>
    <source>
        <strain evidence="3">cv. Old Blush</strain>
    </source>
</reference>
<dbReference type="Gramene" id="PRQ35558">
    <property type="protein sequence ID" value="PRQ35558"/>
    <property type="gene ID" value="RchiOBHm_Chr5g0081331"/>
</dbReference>
<protein>
    <recommendedName>
        <fullName evidence="4">Secreted protein</fullName>
    </recommendedName>
</protein>
<dbReference type="AlphaFoldDB" id="A0A2P6QN19"/>
<accession>A0A2P6QN19</accession>
<gene>
    <name evidence="2" type="ORF">RchiOBHm_Chr5g0081331</name>
</gene>
<dbReference type="EMBL" id="PDCK01000043">
    <property type="protein sequence ID" value="PRQ35558.1"/>
    <property type="molecule type" value="Genomic_DNA"/>
</dbReference>
<feature type="chain" id="PRO_5015198809" description="Secreted protein" evidence="1">
    <location>
        <begin position="21"/>
        <end position="78"/>
    </location>
</feature>
<dbReference type="Proteomes" id="UP000238479">
    <property type="component" value="Chromosome 5"/>
</dbReference>